<reference evidence="1" key="1">
    <citation type="journal article" date="2015" name="Nature">
        <title>Complex archaea that bridge the gap between prokaryotes and eukaryotes.</title>
        <authorList>
            <person name="Spang A."/>
            <person name="Saw J.H."/>
            <person name="Jorgensen S.L."/>
            <person name="Zaremba-Niedzwiedzka K."/>
            <person name="Martijn J."/>
            <person name="Lind A.E."/>
            <person name="van Eijk R."/>
            <person name="Schleper C."/>
            <person name="Guy L."/>
            <person name="Ettema T.J."/>
        </authorList>
    </citation>
    <scope>NUCLEOTIDE SEQUENCE</scope>
</reference>
<comment type="caution">
    <text evidence="1">The sequence shown here is derived from an EMBL/GenBank/DDBJ whole genome shotgun (WGS) entry which is preliminary data.</text>
</comment>
<evidence type="ECO:0000313" key="1">
    <source>
        <dbReference type="EMBL" id="KKN25363.1"/>
    </source>
</evidence>
<organism evidence="1">
    <name type="scientific">marine sediment metagenome</name>
    <dbReference type="NCBI Taxonomy" id="412755"/>
    <lineage>
        <taxon>unclassified sequences</taxon>
        <taxon>metagenomes</taxon>
        <taxon>ecological metagenomes</taxon>
    </lineage>
</organism>
<proteinExistence type="predicted"/>
<dbReference type="EMBL" id="LAZR01002808">
    <property type="protein sequence ID" value="KKN25363.1"/>
    <property type="molecule type" value="Genomic_DNA"/>
</dbReference>
<sequence>MELNQEEYYACEKCGQVYHQLTDKCRKISISILGNATTCNSTDIIKIRKEDVINIHDVIPFLLRTWFKRLFK</sequence>
<dbReference type="AlphaFoldDB" id="A0A0F9S7N6"/>
<accession>A0A0F9S7N6</accession>
<name>A0A0F9S7N6_9ZZZZ</name>
<gene>
    <name evidence="1" type="ORF">LCGC14_0885700</name>
</gene>
<protein>
    <submittedName>
        <fullName evidence="1">Uncharacterized protein</fullName>
    </submittedName>
</protein>